<keyword evidence="3" id="KW-1185">Reference proteome</keyword>
<reference evidence="2" key="1">
    <citation type="submission" date="2020-06" db="EMBL/GenBank/DDBJ databases">
        <authorList>
            <consortium name="Plant Systems Biology data submission"/>
        </authorList>
    </citation>
    <scope>NUCLEOTIDE SEQUENCE</scope>
    <source>
        <strain evidence="2">D6</strain>
    </source>
</reference>
<sequence>MNLFKSHDSIRGVMQRTYYLSQLLCPDLKAVQAGTTSLLECEGYSFQVSMVFDRHVIRSVASGAWNVYPIKHRAVRFFNTSILFNAMISTIKPALREEFRSKIRVGCKFPCGRLDRIYNIPSEEVAVARLCQKLEELIRRRFDNERNFSLEDAFVETDSSGDVE</sequence>
<accession>A0A9N8DT47</accession>
<dbReference type="EMBL" id="CAICTM010000231">
    <property type="protein sequence ID" value="CAB9505474.1"/>
    <property type="molecule type" value="Genomic_DNA"/>
</dbReference>
<gene>
    <name evidence="2" type="ORF">SEMRO_232_G093920.1</name>
</gene>
<evidence type="ECO:0000313" key="2">
    <source>
        <dbReference type="EMBL" id="CAB9505474.1"/>
    </source>
</evidence>
<name>A0A9N8DT47_9STRA</name>
<organism evidence="2 3">
    <name type="scientific">Seminavis robusta</name>
    <dbReference type="NCBI Taxonomy" id="568900"/>
    <lineage>
        <taxon>Eukaryota</taxon>
        <taxon>Sar</taxon>
        <taxon>Stramenopiles</taxon>
        <taxon>Ochrophyta</taxon>
        <taxon>Bacillariophyta</taxon>
        <taxon>Bacillariophyceae</taxon>
        <taxon>Bacillariophycidae</taxon>
        <taxon>Naviculales</taxon>
        <taxon>Naviculaceae</taxon>
        <taxon>Seminavis</taxon>
    </lineage>
</organism>
<dbReference type="SUPFAM" id="SSF52087">
    <property type="entry name" value="CRAL/TRIO domain"/>
    <property type="match status" value="1"/>
</dbReference>
<dbReference type="Pfam" id="PF00650">
    <property type="entry name" value="CRAL_TRIO"/>
    <property type="match status" value="1"/>
</dbReference>
<protein>
    <recommendedName>
        <fullName evidence="1">CRAL-TRIO domain-containing protein</fullName>
    </recommendedName>
</protein>
<proteinExistence type="predicted"/>
<feature type="domain" description="CRAL-TRIO" evidence="1">
    <location>
        <begin position="25"/>
        <end position="105"/>
    </location>
</feature>
<dbReference type="InterPro" id="IPR036865">
    <property type="entry name" value="CRAL-TRIO_dom_sf"/>
</dbReference>
<evidence type="ECO:0000313" key="3">
    <source>
        <dbReference type="Proteomes" id="UP001153069"/>
    </source>
</evidence>
<evidence type="ECO:0000259" key="1">
    <source>
        <dbReference type="Pfam" id="PF00650"/>
    </source>
</evidence>
<dbReference type="AlphaFoldDB" id="A0A9N8DT47"/>
<comment type="caution">
    <text evidence="2">The sequence shown here is derived from an EMBL/GenBank/DDBJ whole genome shotgun (WGS) entry which is preliminary data.</text>
</comment>
<dbReference type="Gene3D" id="3.40.525.10">
    <property type="entry name" value="CRAL-TRIO lipid binding domain"/>
    <property type="match status" value="1"/>
</dbReference>
<dbReference type="Proteomes" id="UP001153069">
    <property type="component" value="Unassembled WGS sequence"/>
</dbReference>
<dbReference type="InterPro" id="IPR001251">
    <property type="entry name" value="CRAL-TRIO_dom"/>
</dbReference>